<keyword evidence="3 8" id="KW-0808">Transferase</keyword>
<dbReference type="Proteomes" id="UP000823604">
    <property type="component" value="Unassembled WGS sequence"/>
</dbReference>
<dbReference type="GO" id="GO:0005829">
    <property type="term" value="C:cytosol"/>
    <property type="evidence" value="ECO:0007669"/>
    <property type="project" value="TreeGrafter"/>
</dbReference>
<dbReference type="SMART" id="SM00729">
    <property type="entry name" value="Elp3"/>
    <property type="match status" value="1"/>
</dbReference>
<dbReference type="InterPro" id="IPR013848">
    <property type="entry name" value="Methylthiotransferase_N"/>
</dbReference>
<keyword evidence="12" id="KW-0687">Ribonucleoprotein</keyword>
<keyword evidence="7 8" id="KW-0411">Iron-sulfur</keyword>
<evidence type="ECO:0000256" key="6">
    <source>
        <dbReference type="ARBA" id="ARBA00023004"/>
    </source>
</evidence>
<keyword evidence="6 8" id="KW-0408">Iron</keyword>
<feature type="binding site" evidence="8">
    <location>
        <position position="147"/>
    </location>
    <ligand>
        <name>[4Fe-4S] cluster</name>
        <dbReference type="ChEBI" id="CHEBI:49883"/>
        <label>2</label>
        <note>4Fe-4S-S-AdoMet</note>
    </ligand>
</feature>
<dbReference type="FunFam" id="3.80.30.20:FF:000001">
    <property type="entry name" value="tRNA-2-methylthio-N(6)-dimethylallyladenosine synthase 2"/>
    <property type="match status" value="1"/>
</dbReference>
<feature type="binding site" evidence="8">
    <location>
        <position position="151"/>
    </location>
    <ligand>
        <name>[4Fe-4S] cluster</name>
        <dbReference type="ChEBI" id="CHEBI:49883"/>
        <label>2</label>
        <note>4Fe-4S-S-AdoMet</note>
    </ligand>
</feature>
<reference evidence="12" key="2">
    <citation type="journal article" date="2021" name="PeerJ">
        <title>Extensive microbial diversity within the chicken gut microbiome revealed by metagenomics and culture.</title>
        <authorList>
            <person name="Gilroy R."/>
            <person name="Ravi A."/>
            <person name="Getino M."/>
            <person name="Pursley I."/>
            <person name="Horton D.L."/>
            <person name="Alikhan N.F."/>
            <person name="Baker D."/>
            <person name="Gharbi K."/>
            <person name="Hall N."/>
            <person name="Watson M."/>
            <person name="Adriaenssens E.M."/>
            <person name="Foster-Nyarko E."/>
            <person name="Jarju S."/>
            <person name="Secka A."/>
            <person name="Antonio M."/>
            <person name="Oren A."/>
            <person name="Chaudhuri R.R."/>
            <person name="La Ragione R."/>
            <person name="Hildebrand F."/>
            <person name="Pallen M.J."/>
        </authorList>
    </citation>
    <scope>NUCLEOTIDE SEQUENCE</scope>
    <source>
        <strain evidence="12">B1-8020</strain>
    </source>
</reference>
<feature type="domain" description="TRAM" evidence="9">
    <location>
        <begin position="367"/>
        <end position="439"/>
    </location>
</feature>
<feature type="binding site" evidence="8">
    <location>
        <position position="84"/>
    </location>
    <ligand>
        <name>[4Fe-4S] cluster</name>
        <dbReference type="ChEBI" id="CHEBI:49883"/>
        <label>1</label>
    </ligand>
</feature>
<dbReference type="PROSITE" id="PS01278">
    <property type="entry name" value="MTTASE_RADICAL"/>
    <property type="match status" value="1"/>
</dbReference>
<sequence>MSSSVKVITLGCSKNRVDSEHLMRQLEAASFEIVPEDSDEPCDAVVLNTCSFINDAKEESIAAIFDAVDRKNRGEVSRIFVFGCLSQRYAKELPEMIPEVDGFFGASSGDLVSLAAALGAEFRPELSLQRYLTTPRHYAYLKISEGCDRKCAYCAIPGIRGRHVSVPIDDLVEEAEMLAAKGVRELIVIAQDTTYYGLDLYGKRMIAPLLRRLSEIDGIKWIRLHYSYPNGFPDDLLEEMAGNPKICKYLDIPLQHCSTKVLDKMRRNITGEETVAFVKRLRSMIPGIALRTTLIVGHPGEGLKEFGELLDFVREMRFERLGAFAYSEEEGTYGAENYRDSVSRKEKRRRLEELMSVQRGISASCNASRVGSAVEVVADSVMDGYYVCRSMYESPEVDGEILVRIPENEDEAAVNERIGKFFEVKISRAGDYDLYGEII</sequence>
<dbReference type="EMBL" id="JADIMA010000040">
    <property type="protein sequence ID" value="MBO8472869.1"/>
    <property type="molecule type" value="Genomic_DNA"/>
</dbReference>
<dbReference type="Pfam" id="PF04055">
    <property type="entry name" value="Radical_SAM"/>
    <property type="match status" value="1"/>
</dbReference>
<comment type="caution">
    <text evidence="12">The sequence shown here is derived from an EMBL/GenBank/DDBJ whole genome shotgun (WGS) entry which is preliminary data.</text>
</comment>
<dbReference type="CDD" id="cd01335">
    <property type="entry name" value="Radical_SAM"/>
    <property type="match status" value="1"/>
</dbReference>
<feature type="binding site" evidence="8">
    <location>
        <position position="50"/>
    </location>
    <ligand>
        <name>[4Fe-4S] cluster</name>
        <dbReference type="ChEBI" id="CHEBI:49883"/>
        <label>1</label>
    </ligand>
</feature>
<feature type="binding site" evidence="8">
    <location>
        <position position="12"/>
    </location>
    <ligand>
        <name>[4Fe-4S] cluster</name>
        <dbReference type="ChEBI" id="CHEBI:49883"/>
        <label>1</label>
    </ligand>
</feature>
<dbReference type="SFLD" id="SFLDF00274">
    <property type="entry name" value="ribosomal_protein_S12_methylth"/>
    <property type="match status" value="1"/>
</dbReference>
<dbReference type="Gene3D" id="3.80.30.20">
    <property type="entry name" value="tm_1862 like domain"/>
    <property type="match status" value="1"/>
</dbReference>
<evidence type="ECO:0000259" key="11">
    <source>
        <dbReference type="PROSITE" id="PS51918"/>
    </source>
</evidence>
<keyword evidence="12" id="KW-0689">Ribosomal protein</keyword>
<keyword evidence="2 8" id="KW-0963">Cytoplasm</keyword>
<name>A0A9D9IJX1_9BACT</name>
<feature type="domain" description="Radical SAM core" evidence="11">
    <location>
        <begin position="133"/>
        <end position="364"/>
    </location>
</feature>
<dbReference type="PANTHER" id="PTHR43837">
    <property type="entry name" value="RIBOSOMAL PROTEIN S12 METHYLTHIOTRANSFERASE RIMO"/>
    <property type="match status" value="1"/>
</dbReference>
<proteinExistence type="inferred from homology"/>
<evidence type="ECO:0000256" key="3">
    <source>
        <dbReference type="ARBA" id="ARBA00022679"/>
    </source>
</evidence>
<evidence type="ECO:0000313" key="12">
    <source>
        <dbReference type="EMBL" id="MBO8472869.1"/>
    </source>
</evidence>
<dbReference type="InterPro" id="IPR020612">
    <property type="entry name" value="Methylthiotransferase_CS"/>
</dbReference>
<feature type="domain" description="MTTase N-terminal" evidence="10">
    <location>
        <begin position="3"/>
        <end position="120"/>
    </location>
</feature>
<dbReference type="Pfam" id="PF18693">
    <property type="entry name" value="TRAM_2"/>
    <property type="match status" value="1"/>
</dbReference>
<evidence type="ECO:0000256" key="1">
    <source>
        <dbReference type="ARBA" id="ARBA00022485"/>
    </source>
</evidence>
<dbReference type="InterPro" id="IPR005839">
    <property type="entry name" value="Methylthiotransferase"/>
</dbReference>
<evidence type="ECO:0000256" key="5">
    <source>
        <dbReference type="ARBA" id="ARBA00022723"/>
    </source>
</evidence>
<dbReference type="InterPro" id="IPR012340">
    <property type="entry name" value="NA-bd_OB-fold"/>
</dbReference>
<evidence type="ECO:0000259" key="9">
    <source>
        <dbReference type="PROSITE" id="PS50926"/>
    </source>
</evidence>
<dbReference type="InterPro" id="IPR058240">
    <property type="entry name" value="rSAM_sf"/>
</dbReference>
<dbReference type="SUPFAM" id="SSF102114">
    <property type="entry name" value="Radical SAM enzymes"/>
    <property type="match status" value="1"/>
</dbReference>
<evidence type="ECO:0000256" key="2">
    <source>
        <dbReference type="ARBA" id="ARBA00022490"/>
    </source>
</evidence>
<dbReference type="NCBIfam" id="TIGR00089">
    <property type="entry name" value="MiaB/RimO family radical SAM methylthiotransferase"/>
    <property type="match status" value="1"/>
</dbReference>
<dbReference type="HAMAP" id="MF_01865">
    <property type="entry name" value="MTTase_RimO"/>
    <property type="match status" value="1"/>
</dbReference>
<keyword evidence="4 8" id="KW-0949">S-adenosyl-L-methionine</keyword>
<dbReference type="SFLD" id="SFLDS00029">
    <property type="entry name" value="Radical_SAM"/>
    <property type="match status" value="1"/>
</dbReference>
<dbReference type="InterPro" id="IPR007197">
    <property type="entry name" value="rSAM"/>
</dbReference>
<comment type="cofactor">
    <cofactor evidence="8">
        <name>[4Fe-4S] cluster</name>
        <dbReference type="ChEBI" id="CHEBI:49883"/>
    </cofactor>
    <text evidence="8">Binds 2 [4Fe-4S] clusters. One cluster is coordinated with 3 cysteines and an exchangeable S-adenosyl-L-methionine.</text>
</comment>
<evidence type="ECO:0000256" key="7">
    <source>
        <dbReference type="ARBA" id="ARBA00023014"/>
    </source>
</evidence>
<dbReference type="PROSITE" id="PS51918">
    <property type="entry name" value="RADICAL_SAM"/>
    <property type="match status" value="1"/>
</dbReference>
<dbReference type="Gene3D" id="2.40.50.140">
    <property type="entry name" value="Nucleic acid-binding proteins"/>
    <property type="match status" value="1"/>
</dbReference>
<dbReference type="InterPro" id="IPR038135">
    <property type="entry name" value="Methylthiotransferase_N_sf"/>
</dbReference>
<keyword evidence="1 8" id="KW-0004">4Fe-4S</keyword>
<dbReference type="Pfam" id="PF00919">
    <property type="entry name" value="UPF0004"/>
    <property type="match status" value="1"/>
</dbReference>
<comment type="subcellular location">
    <subcellularLocation>
        <location evidence="8">Cytoplasm</location>
    </subcellularLocation>
</comment>
<dbReference type="PROSITE" id="PS50926">
    <property type="entry name" value="TRAM"/>
    <property type="match status" value="1"/>
</dbReference>
<dbReference type="SFLD" id="SFLDG01082">
    <property type="entry name" value="B12-binding_domain_containing"/>
    <property type="match status" value="1"/>
</dbReference>
<keyword evidence="5 8" id="KW-0479">Metal-binding</keyword>
<comment type="function">
    <text evidence="8">Catalyzes the methylthiolation of an aspartic acid residue of ribosomal protein uS12.</text>
</comment>
<dbReference type="EC" id="2.8.4.4" evidence="8"/>
<comment type="catalytic activity">
    <reaction evidence="8">
        <text>L-aspartate(89)-[ribosomal protein uS12]-hydrogen + (sulfur carrier)-SH + AH2 + 2 S-adenosyl-L-methionine = 3-methylsulfanyl-L-aspartate(89)-[ribosomal protein uS12]-hydrogen + (sulfur carrier)-H + 5'-deoxyadenosine + L-methionine + A + S-adenosyl-L-homocysteine + 2 H(+)</text>
        <dbReference type="Rhea" id="RHEA:37087"/>
        <dbReference type="Rhea" id="RHEA-COMP:10460"/>
        <dbReference type="Rhea" id="RHEA-COMP:10461"/>
        <dbReference type="Rhea" id="RHEA-COMP:14737"/>
        <dbReference type="Rhea" id="RHEA-COMP:14739"/>
        <dbReference type="ChEBI" id="CHEBI:13193"/>
        <dbReference type="ChEBI" id="CHEBI:15378"/>
        <dbReference type="ChEBI" id="CHEBI:17319"/>
        <dbReference type="ChEBI" id="CHEBI:17499"/>
        <dbReference type="ChEBI" id="CHEBI:29917"/>
        <dbReference type="ChEBI" id="CHEBI:29961"/>
        <dbReference type="ChEBI" id="CHEBI:57844"/>
        <dbReference type="ChEBI" id="CHEBI:57856"/>
        <dbReference type="ChEBI" id="CHEBI:59789"/>
        <dbReference type="ChEBI" id="CHEBI:64428"/>
        <dbReference type="ChEBI" id="CHEBI:73599"/>
        <dbReference type="EC" id="2.8.4.4"/>
    </reaction>
</comment>
<dbReference type="InterPro" id="IPR005840">
    <property type="entry name" value="Ribosomal_uS12_MeSTrfase_RimO"/>
</dbReference>
<organism evidence="12 13">
    <name type="scientific">Candidatus Merdivivens pullicola</name>
    <dbReference type="NCBI Taxonomy" id="2840872"/>
    <lineage>
        <taxon>Bacteria</taxon>
        <taxon>Pseudomonadati</taxon>
        <taxon>Bacteroidota</taxon>
        <taxon>Bacteroidia</taxon>
        <taxon>Bacteroidales</taxon>
        <taxon>Muribaculaceae</taxon>
        <taxon>Muribaculaceae incertae sedis</taxon>
        <taxon>Candidatus Merdivivens</taxon>
    </lineage>
</organism>
<dbReference type="GO" id="GO:0051539">
    <property type="term" value="F:4 iron, 4 sulfur cluster binding"/>
    <property type="evidence" value="ECO:0007669"/>
    <property type="project" value="UniProtKB-UniRule"/>
</dbReference>
<dbReference type="GO" id="GO:0006400">
    <property type="term" value="P:tRNA modification"/>
    <property type="evidence" value="ECO:0007669"/>
    <property type="project" value="InterPro"/>
</dbReference>
<dbReference type="AlphaFoldDB" id="A0A9D9IJX1"/>
<dbReference type="GO" id="GO:0005840">
    <property type="term" value="C:ribosome"/>
    <property type="evidence" value="ECO:0007669"/>
    <property type="project" value="UniProtKB-KW"/>
</dbReference>
<comment type="similarity">
    <text evidence="8">Belongs to the methylthiotransferase family. RimO subfamily.</text>
</comment>
<feature type="binding site" evidence="8">
    <location>
        <position position="154"/>
    </location>
    <ligand>
        <name>[4Fe-4S] cluster</name>
        <dbReference type="ChEBI" id="CHEBI:49883"/>
        <label>2</label>
        <note>4Fe-4S-S-AdoMet</note>
    </ligand>
</feature>
<dbReference type="SFLD" id="SFLDG01061">
    <property type="entry name" value="methylthiotransferase"/>
    <property type="match status" value="1"/>
</dbReference>
<dbReference type="GO" id="GO:0103039">
    <property type="term" value="F:protein methylthiotransferase activity"/>
    <property type="evidence" value="ECO:0007669"/>
    <property type="project" value="UniProtKB-EC"/>
</dbReference>
<dbReference type="PROSITE" id="PS51449">
    <property type="entry name" value="MTTASE_N"/>
    <property type="match status" value="1"/>
</dbReference>
<reference evidence="12" key="1">
    <citation type="submission" date="2020-10" db="EMBL/GenBank/DDBJ databases">
        <authorList>
            <person name="Gilroy R."/>
        </authorList>
    </citation>
    <scope>NUCLEOTIDE SEQUENCE</scope>
    <source>
        <strain evidence="12">B1-8020</strain>
    </source>
</reference>
<dbReference type="InterPro" id="IPR006638">
    <property type="entry name" value="Elp3/MiaA/NifB-like_rSAM"/>
</dbReference>
<evidence type="ECO:0000259" key="10">
    <source>
        <dbReference type="PROSITE" id="PS51449"/>
    </source>
</evidence>
<dbReference type="PANTHER" id="PTHR43837:SF1">
    <property type="entry name" value="RIBOSOMAL PROTEIN US12 METHYLTHIOTRANSFERASE RIMO"/>
    <property type="match status" value="1"/>
</dbReference>
<evidence type="ECO:0000313" key="13">
    <source>
        <dbReference type="Proteomes" id="UP000823604"/>
    </source>
</evidence>
<protein>
    <recommendedName>
        <fullName evidence="8">Ribosomal protein uS12 methylthiotransferase RimO</fullName>
        <shortName evidence="8">uS12 MTTase</shortName>
        <shortName evidence="8">uS12 methylthiotransferase</shortName>
        <ecNumber evidence="8">2.8.4.4</ecNumber>
    </recommendedName>
    <alternativeName>
        <fullName evidence="8">Ribosomal protein uS12 (aspartate-C(3))-methylthiotransferase</fullName>
    </alternativeName>
    <alternativeName>
        <fullName evidence="8">Ribosome maturation factor RimO</fullName>
    </alternativeName>
</protein>
<evidence type="ECO:0000256" key="8">
    <source>
        <dbReference type="HAMAP-Rule" id="MF_01865"/>
    </source>
</evidence>
<dbReference type="GO" id="GO:0035599">
    <property type="term" value="F:aspartic acid methylthiotransferase activity"/>
    <property type="evidence" value="ECO:0007669"/>
    <property type="project" value="TreeGrafter"/>
</dbReference>
<dbReference type="NCBIfam" id="TIGR01125">
    <property type="entry name" value="30S ribosomal protein S12 methylthiotransferase RimO"/>
    <property type="match status" value="1"/>
</dbReference>
<dbReference type="InterPro" id="IPR002792">
    <property type="entry name" value="TRAM_dom"/>
</dbReference>
<accession>A0A9D9IJX1</accession>
<gene>
    <name evidence="8 12" type="primary">rimO</name>
    <name evidence="12" type="ORF">IAB81_04500</name>
</gene>
<dbReference type="GO" id="GO:0046872">
    <property type="term" value="F:metal ion binding"/>
    <property type="evidence" value="ECO:0007669"/>
    <property type="project" value="UniProtKB-KW"/>
</dbReference>
<dbReference type="InterPro" id="IPR023404">
    <property type="entry name" value="rSAM_horseshoe"/>
</dbReference>
<evidence type="ECO:0000256" key="4">
    <source>
        <dbReference type="ARBA" id="ARBA00022691"/>
    </source>
</evidence>
<dbReference type="Gene3D" id="3.40.50.12160">
    <property type="entry name" value="Methylthiotransferase, N-terminal domain"/>
    <property type="match status" value="1"/>
</dbReference>